<name>K6AL25_9BACT</name>
<evidence type="ECO:0000313" key="2">
    <source>
        <dbReference type="Proteomes" id="UP000006330"/>
    </source>
</evidence>
<proteinExistence type="predicted"/>
<protein>
    <submittedName>
        <fullName evidence="1">Uncharacterized protein</fullName>
    </submittedName>
</protein>
<dbReference type="Proteomes" id="UP000006330">
    <property type="component" value="Unassembled WGS sequence"/>
</dbReference>
<dbReference type="HOGENOM" id="CLU_2555209_0_0_10"/>
<evidence type="ECO:0000313" key="1">
    <source>
        <dbReference type="EMBL" id="EKN16433.1"/>
    </source>
</evidence>
<comment type="caution">
    <text evidence="1">The sequence shown here is derived from an EMBL/GenBank/DDBJ whole genome shotgun (WGS) entry which is preliminary data.</text>
</comment>
<accession>K6AL25</accession>
<sequence length="82" mass="9435">MTAFELEARKTELIREILNIDNSEVLDRVRRELRKWLSVSENVPCSYTLDEVKQRLEQTESDAIAGIGIKGDEADLIIDKML</sequence>
<dbReference type="RefSeq" id="WP_007652908.1">
    <property type="nucleotide sequence ID" value="NZ_JH976472.1"/>
</dbReference>
<gene>
    <name evidence="1" type="ORF">HMPREF1076_01567</name>
</gene>
<dbReference type="EMBL" id="AGZO01000014">
    <property type="protein sequence ID" value="EKN16433.1"/>
    <property type="molecule type" value="Genomic_DNA"/>
</dbReference>
<dbReference type="AlphaFoldDB" id="K6AL25"/>
<dbReference type="OrthoDB" id="1049810at2"/>
<reference evidence="1 2" key="1">
    <citation type="submission" date="2012-02" db="EMBL/GenBank/DDBJ databases">
        <title>The Genome Sequence of Parabacteroides goldsteinii CL02T12C30.</title>
        <authorList>
            <consortium name="The Broad Institute Genome Sequencing Platform"/>
            <person name="Earl A."/>
            <person name="Ward D."/>
            <person name="Feldgarden M."/>
            <person name="Gevers D."/>
            <person name="Zitomersky N.L."/>
            <person name="Coyne M.J."/>
            <person name="Comstock L.E."/>
            <person name="Young S.K."/>
            <person name="Zeng Q."/>
            <person name="Gargeya S."/>
            <person name="Fitzgerald M."/>
            <person name="Haas B."/>
            <person name="Abouelleil A."/>
            <person name="Alvarado L."/>
            <person name="Arachchi H.M."/>
            <person name="Berlin A."/>
            <person name="Chapman S.B."/>
            <person name="Gearin G."/>
            <person name="Goldberg J."/>
            <person name="Griggs A."/>
            <person name="Gujja S."/>
            <person name="Hansen M."/>
            <person name="Heiman D."/>
            <person name="Howarth C."/>
            <person name="Larimer J."/>
            <person name="Lui A."/>
            <person name="MacDonald P.J.P."/>
            <person name="McCowen C."/>
            <person name="Montmayeur A."/>
            <person name="Murphy C."/>
            <person name="Neiman D."/>
            <person name="Pearson M."/>
            <person name="Priest M."/>
            <person name="Roberts A."/>
            <person name="Saif S."/>
            <person name="Shea T."/>
            <person name="Sisk P."/>
            <person name="Stolte C."/>
            <person name="Sykes S."/>
            <person name="Wortman J."/>
            <person name="Nusbaum C."/>
            <person name="Birren B."/>
        </authorList>
    </citation>
    <scope>NUCLEOTIDE SEQUENCE [LARGE SCALE GENOMIC DNA]</scope>
    <source>
        <strain evidence="1 2">CL02T12C30</strain>
    </source>
</reference>
<organism evidence="1 2">
    <name type="scientific">Parabacteroides goldsteinii CL02T12C30</name>
    <dbReference type="NCBI Taxonomy" id="999418"/>
    <lineage>
        <taxon>Bacteria</taxon>
        <taxon>Pseudomonadati</taxon>
        <taxon>Bacteroidota</taxon>
        <taxon>Bacteroidia</taxon>
        <taxon>Bacteroidales</taxon>
        <taxon>Tannerellaceae</taxon>
        <taxon>Parabacteroides</taxon>
    </lineage>
</organism>